<evidence type="ECO:0000313" key="2">
    <source>
        <dbReference type="Proteomes" id="UP000030745"/>
    </source>
</evidence>
<dbReference type="VEuPathDB" id="FungiDB:SPRG_04682"/>
<keyword evidence="2" id="KW-1185">Reference proteome</keyword>
<evidence type="ECO:0008006" key="3">
    <source>
        <dbReference type="Google" id="ProtNLM"/>
    </source>
</evidence>
<organism evidence="1 2">
    <name type="scientific">Saprolegnia parasitica (strain CBS 223.65)</name>
    <dbReference type="NCBI Taxonomy" id="695850"/>
    <lineage>
        <taxon>Eukaryota</taxon>
        <taxon>Sar</taxon>
        <taxon>Stramenopiles</taxon>
        <taxon>Oomycota</taxon>
        <taxon>Saprolegniomycetes</taxon>
        <taxon>Saprolegniales</taxon>
        <taxon>Saprolegniaceae</taxon>
        <taxon>Saprolegnia</taxon>
    </lineage>
</organism>
<dbReference type="EMBL" id="KK583200">
    <property type="protein sequence ID" value="KDO30781.1"/>
    <property type="molecule type" value="Genomic_DNA"/>
</dbReference>
<gene>
    <name evidence="1" type="ORF">SPRG_04682</name>
</gene>
<protein>
    <recommendedName>
        <fullName evidence="3">Methyltransferase type 11 domain-containing protein</fullName>
    </recommendedName>
</protein>
<sequence length="71" mass="7750">MDDSVYTAEANKTLTIQGSRVLHTHMNLDTATRMLEFGAGAGTEDILSRLSPHATLLITDLAPAMLPRLKR</sequence>
<dbReference type="RefSeq" id="XP_012198479.1">
    <property type="nucleotide sequence ID" value="XM_012343089.1"/>
</dbReference>
<dbReference type="KEGG" id="spar:SPRG_04682"/>
<evidence type="ECO:0000313" key="1">
    <source>
        <dbReference type="EMBL" id="KDO30781.1"/>
    </source>
</evidence>
<accession>A0A067CW92</accession>
<proteinExistence type="predicted"/>
<dbReference type="AlphaFoldDB" id="A0A067CW92"/>
<dbReference type="Proteomes" id="UP000030745">
    <property type="component" value="Unassembled WGS sequence"/>
</dbReference>
<dbReference type="GeneID" id="24127114"/>
<reference evidence="1 2" key="1">
    <citation type="journal article" date="2013" name="PLoS Genet.">
        <title>Distinctive expansion of potential virulence genes in the genome of the oomycete fish pathogen Saprolegnia parasitica.</title>
        <authorList>
            <person name="Jiang R.H."/>
            <person name="de Bruijn I."/>
            <person name="Haas B.J."/>
            <person name="Belmonte R."/>
            <person name="Lobach L."/>
            <person name="Christie J."/>
            <person name="van den Ackerveken G."/>
            <person name="Bottin A."/>
            <person name="Bulone V."/>
            <person name="Diaz-Moreno S.M."/>
            <person name="Dumas B."/>
            <person name="Fan L."/>
            <person name="Gaulin E."/>
            <person name="Govers F."/>
            <person name="Grenville-Briggs L.J."/>
            <person name="Horner N.R."/>
            <person name="Levin J.Z."/>
            <person name="Mammella M."/>
            <person name="Meijer H.J."/>
            <person name="Morris P."/>
            <person name="Nusbaum C."/>
            <person name="Oome S."/>
            <person name="Phillips A.J."/>
            <person name="van Rooyen D."/>
            <person name="Rzeszutek E."/>
            <person name="Saraiva M."/>
            <person name="Secombes C.J."/>
            <person name="Seidl M.F."/>
            <person name="Snel B."/>
            <person name="Stassen J.H."/>
            <person name="Sykes S."/>
            <person name="Tripathy S."/>
            <person name="van den Berg H."/>
            <person name="Vega-Arreguin J.C."/>
            <person name="Wawra S."/>
            <person name="Young S.K."/>
            <person name="Zeng Q."/>
            <person name="Dieguez-Uribeondo J."/>
            <person name="Russ C."/>
            <person name="Tyler B.M."/>
            <person name="van West P."/>
        </authorList>
    </citation>
    <scope>NUCLEOTIDE SEQUENCE [LARGE SCALE GENOMIC DNA]</scope>
    <source>
        <strain evidence="1 2">CBS 223.65</strain>
    </source>
</reference>
<name>A0A067CW92_SAPPC</name>